<proteinExistence type="predicted"/>
<dbReference type="Proteomes" id="UP000474159">
    <property type="component" value="Unassembled WGS sequence"/>
</dbReference>
<dbReference type="AlphaFoldDB" id="A0A6L3SRH3"/>
<gene>
    <name evidence="1" type="ORF">F6X53_24830</name>
</gene>
<dbReference type="OrthoDB" id="9780943at2"/>
<comment type="caution">
    <text evidence="1">The sequence shown here is derived from an EMBL/GenBank/DDBJ whole genome shotgun (WGS) entry which is preliminary data.</text>
</comment>
<name>A0A6L3SRH3_9HYPH</name>
<keyword evidence="2" id="KW-1185">Reference proteome</keyword>
<organism evidence="1 2">
    <name type="scientific">Methylobacterium soli</name>
    <dbReference type="NCBI Taxonomy" id="553447"/>
    <lineage>
        <taxon>Bacteria</taxon>
        <taxon>Pseudomonadati</taxon>
        <taxon>Pseudomonadota</taxon>
        <taxon>Alphaproteobacteria</taxon>
        <taxon>Hyphomicrobiales</taxon>
        <taxon>Methylobacteriaceae</taxon>
        <taxon>Methylobacterium</taxon>
    </lineage>
</organism>
<reference evidence="1 2" key="1">
    <citation type="submission" date="2019-09" db="EMBL/GenBank/DDBJ databases">
        <title>YIM 48816 draft genome.</title>
        <authorList>
            <person name="Jiang L."/>
        </authorList>
    </citation>
    <scope>NUCLEOTIDE SEQUENCE [LARGE SCALE GENOMIC DNA]</scope>
    <source>
        <strain evidence="1 2">YIM 48816</strain>
    </source>
</reference>
<dbReference type="RefSeq" id="WP_151003365.1">
    <property type="nucleotide sequence ID" value="NZ_BPQY01000267.1"/>
</dbReference>
<dbReference type="EMBL" id="VZZK01000034">
    <property type="protein sequence ID" value="KAB1075398.1"/>
    <property type="molecule type" value="Genomic_DNA"/>
</dbReference>
<protein>
    <submittedName>
        <fullName evidence="1">Uncharacterized protein</fullName>
    </submittedName>
</protein>
<evidence type="ECO:0000313" key="2">
    <source>
        <dbReference type="Proteomes" id="UP000474159"/>
    </source>
</evidence>
<evidence type="ECO:0000313" key="1">
    <source>
        <dbReference type="EMBL" id="KAB1075398.1"/>
    </source>
</evidence>
<sequence length="148" mass="15399">MTNEPAGAAEALAAFERAASEPDPIFAFSEGFAVAFRSHGRGVLSEDGCGELGRALTRAQEAVGPHAPAAFRPRLRDGVNALAALLQAWAAPAGAPERSSAEVEFDHLNVRIVANDLDTICAMLEIERGTPTRPGLLAAAQPMSATAH</sequence>
<accession>A0A6L3SRH3</accession>